<dbReference type="EMBL" id="JAANYN010000009">
    <property type="protein sequence ID" value="NHE58985.1"/>
    <property type="molecule type" value="Genomic_DNA"/>
</dbReference>
<evidence type="ECO:0000313" key="2">
    <source>
        <dbReference type="Proteomes" id="UP000649799"/>
    </source>
</evidence>
<accession>A0ABX0HG34</accession>
<dbReference type="Proteomes" id="UP000649799">
    <property type="component" value="Unassembled WGS sequence"/>
</dbReference>
<keyword evidence="2" id="KW-1185">Reference proteome</keyword>
<organism evidence="1 2">
    <name type="scientific">Cyclobacterium plantarum</name>
    <dbReference type="NCBI Taxonomy" id="2716263"/>
    <lineage>
        <taxon>Bacteria</taxon>
        <taxon>Pseudomonadati</taxon>
        <taxon>Bacteroidota</taxon>
        <taxon>Cytophagia</taxon>
        <taxon>Cytophagales</taxon>
        <taxon>Cyclobacteriaceae</taxon>
        <taxon>Cyclobacterium</taxon>
    </lineage>
</organism>
<comment type="caution">
    <text evidence="1">The sequence shown here is derived from an EMBL/GenBank/DDBJ whole genome shotgun (WGS) entry which is preliminary data.</text>
</comment>
<proteinExistence type="predicted"/>
<name>A0ABX0HG34_9BACT</name>
<sequence>MRPAWKFIDAITVFMQVEMDDLDKTNPYVEGAMKRAARFPDFRNPIKFCYKVTDEPTAIRVTLSVKRLSDSARIGLIC</sequence>
<evidence type="ECO:0000313" key="1">
    <source>
        <dbReference type="EMBL" id="NHE58985.1"/>
    </source>
</evidence>
<protein>
    <submittedName>
        <fullName evidence="1">Uncharacterized protein</fullName>
    </submittedName>
</protein>
<dbReference type="RefSeq" id="WP_166149901.1">
    <property type="nucleotide sequence ID" value="NZ_JAANYN010000009.1"/>
</dbReference>
<reference evidence="1 2" key="1">
    <citation type="submission" date="2020-03" db="EMBL/GenBank/DDBJ databases">
        <title>Cyclobacterium plantarum sp. nov., a marine bacterium isolated from a coastal-marine wetland.</title>
        <authorList>
            <person name="Sanchez-Porro C."/>
            <person name="Ventosa A."/>
            <person name="Amoozegar M."/>
        </authorList>
    </citation>
    <scope>NUCLEOTIDE SEQUENCE [LARGE SCALE GENOMIC DNA]</scope>
    <source>
        <strain evidence="1 2">GBPx2</strain>
    </source>
</reference>
<gene>
    <name evidence="1" type="ORF">G9Q97_19435</name>
</gene>